<evidence type="ECO:0000313" key="5">
    <source>
        <dbReference type="Proteomes" id="UP001231189"/>
    </source>
</evidence>
<dbReference type="EMBL" id="JAUUTY010000004">
    <property type="protein sequence ID" value="KAK1647361.1"/>
    <property type="molecule type" value="Genomic_DNA"/>
</dbReference>
<dbReference type="Gene3D" id="4.10.60.10">
    <property type="entry name" value="Zinc finger, CCHC-type"/>
    <property type="match status" value="1"/>
</dbReference>
<name>A0AAD8S800_LOLMU</name>
<reference evidence="4" key="1">
    <citation type="submission" date="2023-07" db="EMBL/GenBank/DDBJ databases">
        <title>A chromosome-level genome assembly of Lolium multiflorum.</title>
        <authorList>
            <person name="Chen Y."/>
            <person name="Copetti D."/>
            <person name="Kolliker R."/>
            <person name="Studer B."/>
        </authorList>
    </citation>
    <scope>NUCLEOTIDE SEQUENCE</scope>
    <source>
        <strain evidence="4">02402/16</strain>
        <tissue evidence="4">Leaf</tissue>
    </source>
</reference>
<organism evidence="4 5">
    <name type="scientific">Lolium multiflorum</name>
    <name type="common">Italian ryegrass</name>
    <name type="synonym">Lolium perenne subsp. multiflorum</name>
    <dbReference type="NCBI Taxonomy" id="4521"/>
    <lineage>
        <taxon>Eukaryota</taxon>
        <taxon>Viridiplantae</taxon>
        <taxon>Streptophyta</taxon>
        <taxon>Embryophyta</taxon>
        <taxon>Tracheophyta</taxon>
        <taxon>Spermatophyta</taxon>
        <taxon>Magnoliopsida</taxon>
        <taxon>Liliopsida</taxon>
        <taxon>Poales</taxon>
        <taxon>Poaceae</taxon>
        <taxon>BOP clade</taxon>
        <taxon>Pooideae</taxon>
        <taxon>Poodae</taxon>
        <taxon>Poeae</taxon>
        <taxon>Poeae Chloroplast Group 2 (Poeae type)</taxon>
        <taxon>Loliodinae</taxon>
        <taxon>Loliinae</taxon>
        <taxon>Lolium</taxon>
    </lineage>
</organism>
<feature type="compositionally biased region" description="Basic and acidic residues" evidence="2">
    <location>
        <begin position="500"/>
        <end position="518"/>
    </location>
</feature>
<feature type="compositionally biased region" description="Low complexity" evidence="2">
    <location>
        <begin position="166"/>
        <end position="182"/>
    </location>
</feature>
<accession>A0AAD8S800</accession>
<feature type="compositionally biased region" description="Low complexity" evidence="2">
    <location>
        <begin position="519"/>
        <end position="530"/>
    </location>
</feature>
<feature type="region of interest" description="Disordered" evidence="2">
    <location>
        <begin position="41"/>
        <end position="72"/>
    </location>
</feature>
<keyword evidence="1" id="KW-0479">Metal-binding</keyword>
<dbReference type="GO" id="GO:0008270">
    <property type="term" value="F:zinc ion binding"/>
    <property type="evidence" value="ECO:0007669"/>
    <property type="project" value="UniProtKB-KW"/>
</dbReference>
<feature type="domain" description="CCHC-type" evidence="3">
    <location>
        <begin position="243"/>
        <end position="258"/>
    </location>
</feature>
<keyword evidence="1" id="KW-0862">Zinc</keyword>
<feature type="compositionally biased region" description="Polar residues" evidence="2">
    <location>
        <begin position="183"/>
        <end position="202"/>
    </location>
</feature>
<feature type="compositionally biased region" description="Polar residues" evidence="2">
    <location>
        <begin position="531"/>
        <end position="541"/>
    </location>
</feature>
<protein>
    <recommendedName>
        <fullName evidence="3">CCHC-type domain-containing protein</fullName>
    </recommendedName>
</protein>
<dbReference type="InterPro" id="IPR001878">
    <property type="entry name" value="Znf_CCHC"/>
</dbReference>
<dbReference type="SUPFAM" id="SSF57756">
    <property type="entry name" value="Retrovirus zinc finger-like domains"/>
    <property type="match status" value="1"/>
</dbReference>
<evidence type="ECO:0000313" key="4">
    <source>
        <dbReference type="EMBL" id="KAK1647361.1"/>
    </source>
</evidence>
<dbReference type="Proteomes" id="UP001231189">
    <property type="component" value="Unassembled WGS sequence"/>
</dbReference>
<dbReference type="PANTHER" id="PTHR33170">
    <property type="entry name" value="DUF4283 DOMAIN-CONTAINING PROTEIN-RELATED"/>
    <property type="match status" value="1"/>
</dbReference>
<proteinExistence type="predicted"/>
<evidence type="ECO:0000256" key="1">
    <source>
        <dbReference type="PROSITE-ProRule" id="PRU00047"/>
    </source>
</evidence>
<dbReference type="InterPro" id="IPR036875">
    <property type="entry name" value="Znf_CCHC_sf"/>
</dbReference>
<feature type="compositionally biased region" description="Low complexity" evidence="2">
    <location>
        <begin position="53"/>
        <end position="62"/>
    </location>
</feature>
<evidence type="ECO:0000256" key="2">
    <source>
        <dbReference type="SAM" id="MobiDB-lite"/>
    </source>
</evidence>
<feature type="compositionally biased region" description="Low complexity" evidence="2">
    <location>
        <begin position="120"/>
        <end position="144"/>
    </location>
</feature>
<dbReference type="GO" id="GO:0003676">
    <property type="term" value="F:nucleic acid binding"/>
    <property type="evidence" value="ECO:0007669"/>
    <property type="project" value="InterPro"/>
</dbReference>
<dbReference type="PROSITE" id="PS50158">
    <property type="entry name" value="ZF_CCHC"/>
    <property type="match status" value="1"/>
</dbReference>
<evidence type="ECO:0000259" key="3">
    <source>
        <dbReference type="PROSITE" id="PS50158"/>
    </source>
</evidence>
<sequence>MVVGSRSLSMARWTGSKSLDMEEKEIELLFEQLWNMPQHLPKSQKKGEVYIKPSLGSRVRSSPSPPPLLPERPALCYLGAEECEFVDLEVEERAMADRGRGGRNRGRGPGGGRGDNWNRQQQGNQFNQNPQQQQQQPFPDFQNQSGFPFPPQPYGFVPGGMPPPWAFQGAYPQFPPQQFGYPSNQWIAPSPDEFSQNNQSAEGVNAAKGKSGDPKQMQKKKSGGSGESAQVIPNQMSYVDTICLGCGEPGHFKQSCDKKAFCFNCKATNHAVEGCPVVKRPPQVAKYIGSAANGLGFFHIEIPEVVMNPVATTKNCGLVLIEEGNITKAELAKEFAGIYRTNWPWQIRELTQWSYLVKFPPHLPVDQVIGYPRFGLTKPGVWVKVEAWDDDPDPVAVMQETWMKIHGLQPPWCEWNCIAQAVSVCGILEEIDWMSVFRDCAEVVRVKIKCRDVTRIPAGRLFHFQGKFHQLLFEAEGEPANGAAEDPPHPPPPPSDENDEHGNEGQTDERQDGMDTDRANATGNASANSTVLTPGASSSGSVVRRLVADGEEIKEYISGAEVYDMLIKNGCVDEDGRFIWKSGGSCAQSEVGEEAQNFLLEEQGTCGDHDGALETVEMKVDDLEAALPEELFPTLEEPDKEVTLYKVNKDKGRRKKDWGPVQATRQSSRVDTSINVMKKAIEYKKRSNLEEPNKKMKGIMQTNAFHSLDVDYLESLARSVGVDISAISANDKVGYKNHSSKSPRSDLVDTKTPIENLSHESQKTALATDSYALDVTPEKNNRKNDDTYEDEGDKWIEVIRKSRGKHPKKRLQC</sequence>
<dbReference type="AlphaFoldDB" id="A0AAD8S800"/>
<dbReference type="SMART" id="SM00343">
    <property type="entry name" value="ZnF_C2HC"/>
    <property type="match status" value="2"/>
</dbReference>
<feature type="region of interest" description="Disordered" evidence="2">
    <location>
        <begin position="479"/>
        <end position="541"/>
    </location>
</feature>
<gene>
    <name evidence="4" type="ORF">QYE76_065166</name>
</gene>
<keyword evidence="5" id="KW-1185">Reference proteome</keyword>
<comment type="caution">
    <text evidence="4">The sequence shown here is derived from an EMBL/GenBank/DDBJ whole genome shotgun (WGS) entry which is preliminary data.</text>
</comment>
<feature type="region of interest" description="Disordered" evidence="2">
    <location>
        <begin position="96"/>
        <end position="230"/>
    </location>
</feature>
<keyword evidence="1" id="KW-0863">Zinc-finger</keyword>
<dbReference type="PANTHER" id="PTHR33170:SF48">
    <property type="entry name" value="CCHC-TYPE DOMAIN-CONTAINING PROTEIN"/>
    <property type="match status" value="1"/>
</dbReference>